<reference evidence="5 6" key="1">
    <citation type="submission" date="2017-07" db="EMBL/GenBank/DDBJ databases">
        <title>Flavobacterium cyanobacteriorum sp. nov., isolated from cyanobacterial aggregates in a eutrophic lake.</title>
        <authorList>
            <person name="Cai H."/>
        </authorList>
    </citation>
    <scope>NUCLEOTIDE SEQUENCE [LARGE SCALE GENOMIC DNA]</scope>
    <source>
        <strain evidence="5 6">TH167</strain>
    </source>
</reference>
<evidence type="ECO:0000313" key="5">
    <source>
        <dbReference type="EMBL" id="OYQ44333.1"/>
    </source>
</evidence>
<accession>A0A255ZS50</accession>
<feature type="modified residue" description="4-aspartylphosphate" evidence="2">
    <location>
        <position position="55"/>
    </location>
</feature>
<dbReference type="InterPro" id="IPR050595">
    <property type="entry name" value="Bact_response_regulator"/>
</dbReference>
<dbReference type="SMART" id="SM00448">
    <property type="entry name" value="REC"/>
    <property type="match status" value="1"/>
</dbReference>
<comment type="caution">
    <text evidence="5">The sequence shown here is derived from an EMBL/GenBank/DDBJ whole genome shotgun (WGS) entry which is preliminary data.</text>
</comment>
<dbReference type="Pfam" id="PF04397">
    <property type="entry name" value="LytTR"/>
    <property type="match status" value="1"/>
</dbReference>
<proteinExistence type="predicted"/>
<name>A0A255ZS50_9FLAO</name>
<gene>
    <name evidence="5" type="ORF">CHX27_07620</name>
</gene>
<feature type="domain" description="HTH LytTR-type" evidence="4">
    <location>
        <begin position="129"/>
        <end position="227"/>
    </location>
</feature>
<dbReference type="EMBL" id="NOXX01000192">
    <property type="protein sequence ID" value="OYQ44333.1"/>
    <property type="molecule type" value="Genomic_DNA"/>
</dbReference>
<dbReference type="RefSeq" id="WP_094486169.1">
    <property type="nucleotide sequence ID" value="NZ_NOXX01000192.1"/>
</dbReference>
<dbReference type="PANTHER" id="PTHR44591">
    <property type="entry name" value="STRESS RESPONSE REGULATOR PROTEIN 1"/>
    <property type="match status" value="1"/>
</dbReference>
<dbReference type="AlphaFoldDB" id="A0A255ZS50"/>
<keyword evidence="6" id="KW-1185">Reference proteome</keyword>
<evidence type="ECO:0008006" key="7">
    <source>
        <dbReference type="Google" id="ProtNLM"/>
    </source>
</evidence>
<dbReference type="Gene3D" id="2.40.50.1020">
    <property type="entry name" value="LytTr DNA-binding domain"/>
    <property type="match status" value="1"/>
</dbReference>
<dbReference type="InterPro" id="IPR001789">
    <property type="entry name" value="Sig_transdc_resp-reg_receiver"/>
</dbReference>
<dbReference type="Gene3D" id="3.40.50.2300">
    <property type="match status" value="1"/>
</dbReference>
<dbReference type="CDD" id="cd17534">
    <property type="entry name" value="REC_DC-like"/>
    <property type="match status" value="1"/>
</dbReference>
<dbReference type="GO" id="GO:0003677">
    <property type="term" value="F:DNA binding"/>
    <property type="evidence" value="ECO:0007669"/>
    <property type="project" value="InterPro"/>
</dbReference>
<evidence type="ECO:0000256" key="2">
    <source>
        <dbReference type="PROSITE-ProRule" id="PRU00169"/>
    </source>
</evidence>
<dbReference type="InterPro" id="IPR011006">
    <property type="entry name" value="CheY-like_superfamily"/>
</dbReference>
<evidence type="ECO:0000259" key="3">
    <source>
        <dbReference type="PROSITE" id="PS50110"/>
    </source>
</evidence>
<organism evidence="5 6">
    <name type="scientific">Flavobacterium aurantiibacter</name>
    <dbReference type="NCBI Taxonomy" id="2023067"/>
    <lineage>
        <taxon>Bacteria</taxon>
        <taxon>Pseudomonadati</taxon>
        <taxon>Bacteroidota</taxon>
        <taxon>Flavobacteriia</taxon>
        <taxon>Flavobacteriales</taxon>
        <taxon>Flavobacteriaceae</taxon>
        <taxon>Flavobacterium</taxon>
    </lineage>
</organism>
<sequence>MTDAKILIVEDQRIIAEHLKGILEDLSFSRIRFANDKSSALQAIESFEPDLILLDIRMKADLDGIEIARYVQDHWQIPFIFVTAQSDTEILRNALQCKPEAYITKPFKETDILAAVSIALKNNREDSFISIKEGYKEVKVYLNSILFVESDKNYIDIYCRSNKYTLRNSLEWFLQQVNSPRFTRVHRSFIVNKEMVTKSSRNTLFISDREIPISRKYAAEAKSILRN</sequence>
<dbReference type="SMART" id="SM00850">
    <property type="entry name" value="LytTR"/>
    <property type="match status" value="1"/>
</dbReference>
<keyword evidence="1 2" id="KW-0597">Phosphoprotein</keyword>
<dbReference type="Proteomes" id="UP000216035">
    <property type="component" value="Unassembled WGS sequence"/>
</dbReference>
<evidence type="ECO:0000313" key="6">
    <source>
        <dbReference type="Proteomes" id="UP000216035"/>
    </source>
</evidence>
<evidence type="ECO:0000256" key="1">
    <source>
        <dbReference type="ARBA" id="ARBA00022553"/>
    </source>
</evidence>
<dbReference type="InterPro" id="IPR007492">
    <property type="entry name" value="LytTR_DNA-bd_dom"/>
</dbReference>
<dbReference type="Pfam" id="PF00072">
    <property type="entry name" value="Response_reg"/>
    <property type="match status" value="1"/>
</dbReference>
<dbReference type="SUPFAM" id="SSF52172">
    <property type="entry name" value="CheY-like"/>
    <property type="match status" value="1"/>
</dbReference>
<dbReference type="PROSITE" id="PS50930">
    <property type="entry name" value="HTH_LYTTR"/>
    <property type="match status" value="1"/>
</dbReference>
<dbReference type="GO" id="GO:0000160">
    <property type="term" value="P:phosphorelay signal transduction system"/>
    <property type="evidence" value="ECO:0007669"/>
    <property type="project" value="InterPro"/>
</dbReference>
<dbReference type="PANTHER" id="PTHR44591:SF3">
    <property type="entry name" value="RESPONSE REGULATORY DOMAIN-CONTAINING PROTEIN"/>
    <property type="match status" value="1"/>
</dbReference>
<feature type="domain" description="Response regulatory" evidence="3">
    <location>
        <begin position="5"/>
        <end position="120"/>
    </location>
</feature>
<dbReference type="OrthoDB" id="2962330at2"/>
<protein>
    <recommendedName>
        <fullName evidence="7">DNA-binding response regulator</fullName>
    </recommendedName>
</protein>
<evidence type="ECO:0000259" key="4">
    <source>
        <dbReference type="PROSITE" id="PS50930"/>
    </source>
</evidence>
<dbReference type="PROSITE" id="PS50110">
    <property type="entry name" value="RESPONSE_REGULATORY"/>
    <property type="match status" value="1"/>
</dbReference>